<evidence type="ECO:0000256" key="1">
    <source>
        <dbReference type="PROSITE-ProRule" id="PRU00339"/>
    </source>
</evidence>
<dbReference type="EMBL" id="JBBWRZ010000004">
    <property type="protein sequence ID" value="KAK8237889.1"/>
    <property type="molecule type" value="Genomic_DNA"/>
</dbReference>
<dbReference type="InterPro" id="IPR011990">
    <property type="entry name" value="TPR-like_helical_dom_sf"/>
</dbReference>
<evidence type="ECO:0000313" key="3">
    <source>
        <dbReference type="Proteomes" id="UP001492380"/>
    </source>
</evidence>
<gene>
    <name evidence="2" type="ORF">HDK90DRAFT_207048</name>
</gene>
<dbReference type="SUPFAM" id="SSF48452">
    <property type="entry name" value="TPR-like"/>
    <property type="match status" value="1"/>
</dbReference>
<dbReference type="InterPro" id="IPR019734">
    <property type="entry name" value="TPR_rpt"/>
</dbReference>
<accession>A0ABR1YSB7</accession>
<reference evidence="2 3" key="1">
    <citation type="submission" date="2024-04" db="EMBL/GenBank/DDBJ databases">
        <title>Phyllosticta paracitricarpa is synonymous to the EU quarantine fungus P. citricarpa based on phylogenomic analyses.</title>
        <authorList>
            <consortium name="Lawrence Berkeley National Laboratory"/>
            <person name="Van Ingen-Buijs V.A."/>
            <person name="Van Westerhoven A.C."/>
            <person name="Haridas S."/>
            <person name="Skiadas P."/>
            <person name="Martin F."/>
            <person name="Groenewald J.Z."/>
            <person name="Crous P.W."/>
            <person name="Seidl M.F."/>
        </authorList>
    </citation>
    <scope>NUCLEOTIDE SEQUENCE [LARGE SCALE GENOMIC DNA]</scope>
    <source>
        <strain evidence="2 3">CBS 123374</strain>
    </source>
</reference>
<sequence length="459" mass="50859">MIRRQLQRRLLETAPKSLGGAQNICVFCRFSNSATAEHQQRNYAKVARKAPRKVPVQLLRPSARQGSVKEVTSATLLEHVDFSVVGDSMKERIKPLLQTMADLHQPKADTKILQLADEYQVQQHEIYTVARCLAFPHQPKLARDVGKKLLFALAINGNKQAVTFLLQRANHQSSGLISSVELSPVVAQLEILAKNKDPHAMILSAQLARSRGNLGRAIKLAQEALQLDFPEAPKPEPKSIFRKKKKSMTEQWLEASETFHKTTAWMALGRFLQEKGDRPGAIEAYEKATQGGEESEAHANLAALEAADGRKWSAKWLEHTSHAARAGGVDEVYNLGEFYGAPLDQISDEEVRKQMEALQADGFKPKFRYFNLATSQRGDILAGAVPPPDVPLYALLDQQRTVGAPPEDDIVEIQVDARLGAALEWLNVAYGVHEEAPFKLTDLIERATLSSASPQTEES</sequence>
<comment type="caution">
    <text evidence="2">The sequence shown here is derived from an EMBL/GenBank/DDBJ whole genome shotgun (WGS) entry which is preliminary data.</text>
</comment>
<dbReference type="Proteomes" id="UP001492380">
    <property type="component" value="Unassembled WGS sequence"/>
</dbReference>
<organism evidence="2 3">
    <name type="scientific">Phyllosticta capitalensis</name>
    <dbReference type="NCBI Taxonomy" id="121624"/>
    <lineage>
        <taxon>Eukaryota</taxon>
        <taxon>Fungi</taxon>
        <taxon>Dikarya</taxon>
        <taxon>Ascomycota</taxon>
        <taxon>Pezizomycotina</taxon>
        <taxon>Dothideomycetes</taxon>
        <taxon>Dothideomycetes incertae sedis</taxon>
        <taxon>Botryosphaeriales</taxon>
        <taxon>Phyllostictaceae</taxon>
        <taxon>Phyllosticta</taxon>
    </lineage>
</organism>
<keyword evidence="3" id="KW-1185">Reference proteome</keyword>
<evidence type="ECO:0000313" key="2">
    <source>
        <dbReference type="EMBL" id="KAK8237889.1"/>
    </source>
</evidence>
<name>A0ABR1YSB7_9PEZI</name>
<protein>
    <submittedName>
        <fullName evidence="2">Uncharacterized protein</fullName>
    </submittedName>
</protein>
<feature type="repeat" description="TPR" evidence="1">
    <location>
        <begin position="262"/>
        <end position="295"/>
    </location>
</feature>
<dbReference type="PROSITE" id="PS50005">
    <property type="entry name" value="TPR"/>
    <property type="match status" value="1"/>
</dbReference>
<proteinExistence type="predicted"/>
<dbReference type="Gene3D" id="1.25.40.10">
    <property type="entry name" value="Tetratricopeptide repeat domain"/>
    <property type="match status" value="1"/>
</dbReference>
<keyword evidence="1" id="KW-0802">TPR repeat</keyword>